<dbReference type="Pfam" id="PF00092">
    <property type="entry name" value="VWA"/>
    <property type="match status" value="1"/>
</dbReference>
<evidence type="ECO:0008006" key="27">
    <source>
        <dbReference type="Google" id="ProtNLM"/>
    </source>
</evidence>
<feature type="domain" description="Sushi" evidence="23">
    <location>
        <begin position="1756"/>
        <end position="1814"/>
    </location>
</feature>
<feature type="disulfide bond" evidence="17">
    <location>
        <begin position="3274"/>
        <end position="3301"/>
    </location>
</feature>
<dbReference type="Pfam" id="PF00008">
    <property type="entry name" value="EGF"/>
    <property type="match status" value="5"/>
</dbReference>
<evidence type="ECO:0000259" key="20">
    <source>
        <dbReference type="PROSITE" id="PS50026"/>
    </source>
</evidence>
<feature type="domain" description="Sushi" evidence="23">
    <location>
        <begin position="3130"/>
        <end position="3187"/>
    </location>
</feature>
<dbReference type="InterPro" id="IPR002035">
    <property type="entry name" value="VWF_A"/>
</dbReference>
<dbReference type="GO" id="GO:0003002">
    <property type="term" value="P:regionalization"/>
    <property type="evidence" value="ECO:0007669"/>
    <property type="project" value="UniProtKB-ARBA"/>
</dbReference>
<feature type="disulfide bond" evidence="17">
    <location>
        <begin position="3443"/>
        <end position="3470"/>
    </location>
</feature>
<dbReference type="FunFam" id="2.10.25.10:FF:000565">
    <property type="entry name" value="Predicted protein"/>
    <property type="match status" value="1"/>
</dbReference>
<evidence type="ECO:0000256" key="17">
    <source>
        <dbReference type="PROSITE-ProRule" id="PRU00302"/>
    </source>
</evidence>
<keyword evidence="14 16" id="KW-1015">Disulfide bond</keyword>
<feature type="disulfide bond" evidence="17">
    <location>
        <begin position="3680"/>
        <end position="3707"/>
    </location>
</feature>
<evidence type="ECO:0000256" key="4">
    <source>
        <dbReference type="ARBA" id="ARBA00022536"/>
    </source>
</evidence>
<feature type="disulfide bond" evidence="16">
    <location>
        <begin position="1390"/>
        <end position="1399"/>
    </location>
</feature>
<evidence type="ECO:0000256" key="9">
    <source>
        <dbReference type="ARBA" id="ARBA00022737"/>
    </source>
</evidence>
<reference evidence="25 26" key="1">
    <citation type="submission" date="2023-03" db="EMBL/GenBank/DDBJ databases">
        <title>High-quality genome of Scylla paramamosain provides insights in environmental adaptation.</title>
        <authorList>
            <person name="Zhang L."/>
        </authorList>
    </citation>
    <scope>NUCLEOTIDE SEQUENCE [LARGE SCALE GENOMIC DNA]</scope>
    <source>
        <strain evidence="25">LZ_2023a</strain>
        <tissue evidence="25">Muscle</tissue>
    </source>
</reference>
<dbReference type="Gene3D" id="3.40.50.410">
    <property type="entry name" value="von Willebrand factor, type A domain"/>
    <property type="match status" value="1"/>
</dbReference>
<dbReference type="CDD" id="cd00033">
    <property type="entry name" value="CCP"/>
    <property type="match status" value="31"/>
</dbReference>
<feature type="domain" description="Sushi" evidence="23">
    <location>
        <begin position="2434"/>
        <end position="2491"/>
    </location>
</feature>
<feature type="domain" description="HYR" evidence="22">
    <location>
        <begin position="572"/>
        <end position="657"/>
    </location>
</feature>
<feature type="domain" description="EGF-like" evidence="20">
    <location>
        <begin position="1364"/>
        <end position="1400"/>
    </location>
</feature>
<evidence type="ECO:0000256" key="11">
    <source>
        <dbReference type="ARBA" id="ARBA00022837"/>
    </source>
</evidence>
<feature type="domain" description="Sushi" evidence="23">
    <location>
        <begin position="3710"/>
        <end position="3767"/>
    </location>
</feature>
<dbReference type="PANTHER" id="PTHR46393:SF7">
    <property type="entry name" value="COMPLEMENT C2"/>
    <property type="match status" value="1"/>
</dbReference>
<evidence type="ECO:0000259" key="23">
    <source>
        <dbReference type="PROSITE" id="PS50923"/>
    </source>
</evidence>
<feature type="disulfide bond" evidence="17">
    <location>
        <begin position="2462"/>
        <end position="2489"/>
    </location>
</feature>
<dbReference type="GO" id="GO:0060255">
    <property type="term" value="P:regulation of macromolecule metabolic process"/>
    <property type="evidence" value="ECO:0007669"/>
    <property type="project" value="UniProtKB-ARBA"/>
</dbReference>
<dbReference type="GO" id="GO:0051241">
    <property type="term" value="P:negative regulation of multicellular organismal process"/>
    <property type="evidence" value="ECO:0007669"/>
    <property type="project" value="UniProtKB-ARBA"/>
</dbReference>
<dbReference type="PROSITE" id="PS01186">
    <property type="entry name" value="EGF_2"/>
    <property type="match status" value="5"/>
</dbReference>
<dbReference type="PROSITE" id="PS50923">
    <property type="entry name" value="SUSHI"/>
    <property type="match status" value="32"/>
</dbReference>
<feature type="disulfide bond" evidence="17">
    <location>
        <begin position="2933"/>
        <end position="2960"/>
    </location>
</feature>
<dbReference type="InterPro" id="IPR001759">
    <property type="entry name" value="PTX_dom"/>
</dbReference>
<dbReference type="GO" id="GO:0032991">
    <property type="term" value="C:protein-containing complex"/>
    <property type="evidence" value="ECO:0007669"/>
    <property type="project" value="UniProtKB-ARBA"/>
</dbReference>
<feature type="domain" description="Sushi" evidence="23">
    <location>
        <begin position="3246"/>
        <end position="3303"/>
    </location>
</feature>
<gene>
    <name evidence="25" type="ORF">O3P69_009752</name>
</gene>
<keyword evidence="6 17" id="KW-0768">Sushi</keyword>
<feature type="domain" description="Sushi" evidence="23">
    <location>
        <begin position="1993"/>
        <end position="2055"/>
    </location>
</feature>
<dbReference type="GO" id="GO:0080090">
    <property type="term" value="P:regulation of primary metabolic process"/>
    <property type="evidence" value="ECO:0007669"/>
    <property type="project" value="UniProtKB-ARBA"/>
</dbReference>
<dbReference type="InterPro" id="IPR011641">
    <property type="entry name" value="Tyr-kin_ephrin_A/B_rcpt-like"/>
</dbReference>
<dbReference type="PROSITE" id="PS00010">
    <property type="entry name" value="ASX_HYDROXYL"/>
    <property type="match status" value="5"/>
</dbReference>
<sequence length="3792" mass="414886">MTGVTLPLRPCVRGAARRPVVNLVLVCVLVTLPALAAANYKTERFNGFLNYGKKVIKPGEEIGNEIIKSKVEVLGEIFKQHVHGLRQVPNQRIELIFLVDASASVGAENFFNEIKFVKKLLADFAVSYNQTRVAVITFSSKHKVIRHIDHVTQASEQNHKCSLLERELPRIRYSGGGTYTLGALLEAQSIIALARPDAIKAVFLVTDGYSNGGDPRPAAAFLQARGVRIFTFGIRNGNVKELYDMASVPKEEHSYILDSFEEFEALARRALHEDLHSGVYMEQDRRACLKLCQDGELNSCCDIYASCTCGTHTGHYACACREGYYGTGLRGDCRACPAGTYKNTQTPGDVSTCLPCPDPNMLSSSGSTSRQQCYCKRGYTQIGMRCTMMQCPVLKPPQNGYFVRKTCGNVVNAACGIRCNSGYTLQGSSIRLCGEDGVWSGGDAHCIMKSCQELHAPGNGTVQCSQEQPTIDTECTFGCDPGFQLVGSQVRTCLPVAMWDGIPAYCKPIFCPSLPPIHHGRVSPASCSSPRPKYGINCEYTCDPGHQMTGPRWTSCVSHGVWSAKGKTTRCVDVTPPVIQCPANKTVATEPHESYALVRWDGPHITDNAGNEYVGVASIPVTTQPMKLSIGTHTITYLAKDKMGNRASCKFSITVLDEEAPRVDWCESPPIFLSHEEDVDVYWEEPIFSDNSGKEVQVTRSLDPGRFPQGDTLVEYLAMDEAGNTASCNITITVQKHACQLPVDPINGAANCTENPSAIFCTLTCYDGYAFAMRPQQDYFCAYDGVWLPDDNPMPFPDCSVTSVSNSIAQEGELALEDDGSVCDDIFLMGQVENQLEQKLEQALNSMCNEDVVCEVAAVEAVCEEILSEAEEEYNSIDFFRRKRSVPYMSFVPDEPLEPGWKYWIRGSGNTRVKRVRRGALEFINREDLDVLTRHKRQFGFSLDHIFFGESQTTTTPSPVVQKTDSNKIGALIDIISRSMGSDIGSVQFASFLANLKTQNGAFSSEDFLTAFSEEFGEEKVRALQELAGGKFGVTGFSTNHSSSSFSSSSSSFSSSQSVESGSPDELQQRPSFTKKAFKLQFKVQGHGSGASNQLQEALGELLQAAESGQLDLDYGEQQLRVAAIRLREDMEYVCEAGSVARDGGRCVKCPVGTFFNVILRECQPCPQGSFQPEEGQVSCLVCPANTSTKTSNAKSDADCKAQCLPGTFSEDGLEPCTTCELGQYQDDYSSLSCASCPHGTTTWRRGTWVIDECRPMCLPGQVSNTGLEPCYYCPPGHFQEQEGQKECLRCPGGGSTPDRGTASMYQCDGVSPDDQAVYNTLETVPINDCFSEPCLNSATCVPMASGYMCECSPGFSGEQCQTEVNECESEPCFNNGSCTDQLNSFHCSCLPGFTGPQCEVNNDECNPDPCQNGAACVDLINAFKCICESGYTGEVCDIDVDECAANPCAEGATCQDLLNDFICLCPPGDTGRFCETHINECESSPCLHGLCLDQVNEFKCVCEPGYTGTTCEEDIDECASQPCQNGATCLDEISAFSCTCPPGFSGTLCEDEISADFFLKFPSSGILDYVSLEGFSQSLDSFSLCLWMKTDDLNNYGTPFSYATDSHDNALTLTDYSGFVLYVNGDKQITDVRINDGLWHHVCVTWTSADGTWVIYLDGVLNDSGTGLANGTSVEGHGVLVLGQEQDQRGGGYSPQESFVGQVTQVNLWAEVLPYHQVRHIFHQCERYVGSVVGWPDFQWGIKGQVMAQVSTFCRGCGVPRVPEDGTLTRNGTQAGDIVTVSCNEGFKQYQGDRERTCLVYGSWSGEEPECRAVSCGFPGHLINGYVEGRSYKYGDTIVFTCNPGFMLKGEDRSICQADGKWSNELPKCDVVMCPDLSAGPHGQVTTRIGEYLPTNKIMFQCEEGYQMDGPSTLVCGGDGEWNGEAPQCQSRTCGEIPSISHGYIEEGWTQVRPGEQVVVRCEPGYKLRGDPFITCQEDSTWSLPLPKCTKPKCPKPPPVENGAVKVRASLSEDGTTGQAAVYKCNRGYELVGAKTLNCGDDEQWDGPWSSCLPMPCPTPEVPPHAILPERDVWRVDDVAEYKCQEGFSLHGAASRTCISYGSDAGWGGDVPECRVIKCPPVAKPQYGVVYVSYHPPPPPITAPVIFPVVESEGLVPRNKRQVLLFPDVQDVYPDFPEPSQSADLDHVYYGQTHGTDYYSQSTGIFGQSSDGFDAFGQSSDGFGEFGQSSHGFNEFDQSSNGFDEFGQSSNGFDEFGQSSNAFDEFGQSSNAFDEFGQSSNGFDGFGQTVSGSNPDYTYNLNQVEDSFTISKTNGGLTVGQEQQQRVTEMLENNLYDTEVEYDCQPGYKLIGARRRRCTETGEWDAPEPICYEEYCSTLPVVPNSHIVYSGSGVNSRAEYVCNEGYTLEGGDFELLCQPDKTWLGALPSCQVMDCGQPPAIANGTVEVSSTTFGSVALYDCFFGFVIEGSSERYCDGFGFWNGTQPRCVAVTCIVPPLIVNGYIAYEGNMYVDSQIEYECQECFKLNGTRFRTCTVEGLWTLEEPACNLIYCEPLPSSIPNGRVIGSDNACGSLVEYECSAGYELKGRQKATCLENEMWSSPTPSCERVSCGVPPLLGNGRLVGESFLFTDKITYECDEGHVLRGNSVRVCQANATWSHSFTRCDILNCTVLEAPTNAVIDVTGVSFGSYANVRCIPGFRAVGETTLLCDATGHWNKELPYCDPVKCPPAPKPLHATYKSSESEFTAFTTLSYECEEGYTTSSWSTVLTCSSDGEWTGEVIQCNPVVCGNPGTLPHGYISGTDYTFGKEVQFSCMEGYRLLGAPSAECQADGTWSNYATSCLKVTCPEPEQIQFGNLVADNVDSSYGTSVTYQCNAGYILKGQSNRVCGADGVWMGGSPTCQPVTCPEPVEALHAIMTGDVYEYSHNITYTCYEGYYMVGEGVLKCQADGTWSRRAPVCEMITCPALPDIPHGNWTRRKFSEFPIKTEPQAEAVVREVLPANKRGKKGRRKSKELSRIQDLLVTQGQEALIFEYGEEVEFTCNSGYSMSSSGLLSCTENGWSAEIPQCHPISCPIPIKIRQGTVTGNDYSLGATILYECDEGYELFGVASRTCQENKEWTDIEPYCRIVECPIPAHLENGQMLGENITYHSVLRYMCDSGFRLEGVDTRTCQSNGYWTGEQPVCMELFCDIPAEVPHAIRDIVDLKVGGTVRYTCVEGYHMQGQAVLNCVQEGRWDAIQPRCIQVDCGPPPLGDSVLVEGNSTTYGSQVTFQCERGYRLEGPEWSTCVQSGRWTADAPLCEPVLCPDPASSPNGYLVEEEETAVEEEVKEDVDNEVETFSLFPRQYEPKNKKKGKKGKKKKNRKKLSRMVKKEYRVDAEVNWACDEGFEAKGLTKAVCLESGRWSTEPPRCRRVSCGPPSLPDNAFVDAVTFVYGSTANYTCRVGYVMQGEGVLHCEADGTWSSEAPTCTPVLCGHPSIPLNISTHFTVAEHGLKYGYSSTVTYSCAAGYELQGGEYQVCEADGTWHGAVPTCVEMICDAPPILPHGKGLLNEGTWPQVASLTCNYGYNLTGDTKVFCRQGHWMDFNTTCEPVNCFEPEVPPYGKITAKHFSFGSIANYSCMHGYMLVGNPSVECDSDSTWKGEIPVCLPVDCGALEIPSNGRLDYFSTVLHSKAWYYCNAGYQIFGEAVRTCTANATWSGNDPQCFRKDCGEMKAPKNGYAMGIGTQYGEEVRFMCEEGYLLQGEALVTCQASGEWSALTPTCQPVNCGQPSCTTQHGQPVLLPHLPQSV</sequence>
<dbReference type="InterPro" id="IPR000742">
    <property type="entry name" value="EGF"/>
</dbReference>
<dbReference type="SMART" id="SM00159">
    <property type="entry name" value="PTX"/>
    <property type="match status" value="1"/>
</dbReference>
<dbReference type="GO" id="GO:0005509">
    <property type="term" value="F:calcium ion binding"/>
    <property type="evidence" value="ECO:0007669"/>
    <property type="project" value="InterPro"/>
</dbReference>
<name>A0AAW0SNM4_SCYPA</name>
<feature type="domain" description="Sushi" evidence="23">
    <location>
        <begin position="2668"/>
        <end position="2725"/>
    </location>
</feature>
<feature type="domain" description="Pentraxin (PTX)" evidence="24">
    <location>
        <begin position="1556"/>
        <end position="1755"/>
    </location>
</feature>
<dbReference type="InterPro" id="IPR000436">
    <property type="entry name" value="Sushi_SCR_CCP_dom"/>
</dbReference>
<evidence type="ECO:0000256" key="10">
    <source>
        <dbReference type="ARBA" id="ARBA00022782"/>
    </source>
</evidence>
<feature type="disulfide bond" evidence="17">
    <location>
        <begin position="3622"/>
        <end position="3649"/>
    </location>
</feature>
<evidence type="ECO:0000313" key="26">
    <source>
        <dbReference type="Proteomes" id="UP001487740"/>
    </source>
</evidence>
<comment type="caution">
    <text evidence="16">Lacks conserved residue(s) required for the propagation of feature annotation.</text>
</comment>
<dbReference type="InterPro" id="IPR035976">
    <property type="entry name" value="Sushi/SCR/CCP_sf"/>
</dbReference>
<evidence type="ECO:0000259" key="24">
    <source>
        <dbReference type="PROSITE" id="PS51828"/>
    </source>
</evidence>
<dbReference type="GO" id="GO:0030182">
    <property type="term" value="P:neuron differentiation"/>
    <property type="evidence" value="ECO:0007669"/>
    <property type="project" value="UniProtKB-ARBA"/>
</dbReference>
<feature type="disulfide bond" evidence="17">
    <location>
        <begin position="3216"/>
        <end position="3243"/>
    </location>
</feature>
<feature type="compositionally biased region" description="Low complexity" evidence="18">
    <location>
        <begin position="1044"/>
        <end position="1062"/>
    </location>
</feature>
<feature type="region of interest" description="Disordered" evidence="18">
    <location>
        <begin position="1044"/>
        <end position="1068"/>
    </location>
</feature>
<feature type="transmembrane region" description="Helical" evidence="19">
    <location>
        <begin position="20"/>
        <end position="40"/>
    </location>
</feature>
<feature type="disulfide bond" evidence="16">
    <location>
        <begin position="1541"/>
        <end position="1550"/>
    </location>
</feature>
<evidence type="ECO:0000256" key="12">
    <source>
        <dbReference type="ARBA" id="ARBA00022989"/>
    </source>
</evidence>
<evidence type="ECO:0000256" key="14">
    <source>
        <dbReference type="ARBA" id="ARBA00023157"/>
    </source>
</evidence>
<dbReference type="GO" id="GO:0051049">
    <property type="term" value="P:regulation of transport"/>
    <property type="evidence" value="ECO:0007669"/>
    <property type="project" value="UniProtKB-ARBA"/>
</dbReference>
<dbReference type="SMART" id="SM00181">
    <property type="entry name" value="EGF"/>
    <property type="match status" value="7"/>
</dbReference>
<feature type="domain" description="Sushi" evidence="23">
    <location>
        <begin position="1873"/>
        <end position="1932"/>
    </location>
</feature>
<dbReference type="Gene3D" id="2.60.120.200">
    <property type="match status" value="1"/>
</dbReference>
<feature type="disulfide bond" evidence="17">
    <location>
        <begin position="3385"/>
        <end position="3412"/>
    </location>
</feature>
<feature type="domain" description="Sushi" evidence="23">
    <location>
        <begin position="509"/>
        <end position="573"/>
    </location>
</feature>
<keyword evidence="26" id="KW-1185">Reference proteome</keyword>
<dbReference type="Gene3D" id="2.10.50.10">
    <property type="entry name" value="Tumor Necrosis Factor Receptor, subunit A, domain 2"/>
    <property type="match status" value="3"/>
</dbReference>
<dbReference type="GO" id="GO:0120025">
    <property type="term" value="C:plasma membrane bounded cell projection"/>
    <property type="evidence" value="ECO:0007669"/>
    <property type="project" value="UniProtKB-ARBA"/>
</dbReference>
<dbReference type="GO" id="GO:0060562">
    <property type="term" value="P:epithelial tube morphogenesis"/>
    <property type="evidence" value="ECO:0007669"/>
    <property type="project" value="UniProtKB-ARBA"/>
</dbReference>
<dbReference type="InterPro" id="IPR003410">
    <property type="entry name" value="HYR_dom"/>
</dbReference>
<feature type="disulfide bond" evidence="17">
    <location>
        <begin position="2815"/>
        <end position="2842"/>
    </location>
</feature>
<dbReference type="InterPro" id="IPR036465">
    <property type="entry name" value="vWFA_dom_sf"/>
</dbReference>
<feature type="disulfide bond" evidence="16">
    <location>
        <begin position="1482"/>
        <end position="1492"/>
    </location>
</feature>
<dbReference type="CDD" id="cd01450">
    <property type="entry name" value="vWFA_subfamily_ECM"/>
    <property type="match status" value="1"/>
</dbReference>
<dbReference type="GO" id="GO:0048871">
    <property type="term" value="P:multicellular organismal-level homeostasis"/>
    <property type="evidence" value="ECO:0007669"/>
    <property type="project" value="UniProtKB-ARBA"/>
</dbReference>
<feature type="domain" description="HYR" evidence="22">
    <location>
        <begin position="658"/>
        <end position="736"/>
    </location>
</feature>
<feature type="domain" description="Sushi" evidence="23">
    <location>
        <begin position="3353"/>
        <end position="3414"/>
    </location>
</feature>
<feature type="domain" description="Sushi" evidence="23">
    <location>
        <begin position="2726"/>
        <end position="2786"/>
    </location>
</feature>
<dbReference type="InterPro" id="IPR018097">
    <property type="entry name" value="EGF_Ca-bd_CS"/>
</dbReference>
<evidence type="ECO:0000256" key="15">
    <source>
        <dbReference type="ARBA" id="ARBA00023180"/>
    </source>
</evidence>
<dbReference type="PROSITE" id="PS50234">
    <property type="entry name" value="VWFA"/>
    <property type="match status" value="1"/>
</dbReference>
<feature type="domain" description="Sushi" evidence="23">
    <location>
        <begin position="2318"/>
        <end position="2374"/>
    </location>
</feature>
<dbReference type="FunFam" id="2.10.25.10:FF:000247">
    <property type="entry name" value="Delta/notch like EGF repeat containing"/>
    <property type="match status" value="1"/>
</dbReference>
<dbReference type="SUPFAM" id="SSF53300">
    <property type="entry name" value="vWA-like"/>
    <property type="match status" value="1"/>
</dbReference>
<keyword evidence="9" id="KW-0677">Repeat</keyword>
<dbReference type="Gene3D" id="2.10.25.10">
    <property type="entry name" value="Laminin"/>
    <property type="match status" value="6"/>
</dbReference>
<evidence type="ECO:0000256" key="6">
    <source>
        <dbReference type="ARBA" id="ARBA00022659"/>
    </source>
</evidence>
<evidence type="ECO:0000256" key="5">
    <source>
        <dbReference type="ARBA" id="ARBA00022553"/>
    </source>
</evidence>
<evidence type="ECO:0000256" key="2">
    <source>
        <dbReference type="ARBA" id="ARBA00022473"/>
    </source>
</evidence>
<feature type="domain" description="Sushi" evidence="23">
    <location>
        <begin position="2610"/>
        <end position="2667"/>
    </location>
</feature>
<dbReference type="CDD" id="cd00054">
    <property type="entry name" value="EGF_CA"/>
    <property type="match status" value="6"/>
</dbReference>
<dbReference type="GO" id="GO:0051093">
    <property type="term" value="P:negative regulation of developmental process"/>
    <property type="evidence" value="ECO:0007669"/>
    <property type="project" value="UniProtKB-ARBA"/>
</dbReference>
<dbReference type="GO" id="GO:0002064">
    <property type="term" value="P:epithelial cell development"/>
    <property type="evidence" value="ECO:0007669"/>
    <property type="project" value="UniProtKB-ARBA"/>
</dbReference>
<feature type="domain" description="Sushi" evidence="23">
    <location>
        <begin position="1815"/>
        <end position="1872"/>
    </location>
</feature>
<keyword evidence="12 19" id="KW-1133">Transmembrane helix</keyword>
<feature type="disulfide bond" evidence="16">
    <location>
        <begin position="1466"/>
        <end position="1475"/>
    </location>
</feature>
<feature type="disulfide bond" evidence="17">
    <location>
        <begin position="2026"/>
        <end position="2053"/>
    </location>
</feature>
<feature type="domain" description="Sushi" evidence="23">
    <location>
        <begin position="389"/>
        <end position="448"/>
    </location>
</feature>
<dbReference type="PROSITE" id="PS01187">
    <property type="entry name" value="EGF_CA"/>
    <property type="match status" value="2"/>
</dbReference>
<keyword evidence="5" id="KW-0597">Phosphoprotein</keyword>
<comment type="subcellular location">
    <subcellularLocation>
        <location evidence="1">Apical cell membrane</location>
        <topology evidence="1">Single-pass type I membrane protein</topology>
    </subcellularLocation>
</comment>
<dbReference type="SMART" id="SM00327">
    <property type="entry name" value="VWA"/>
    <property type="match status" value="1"/>
</dbReference>
<dbReference type="GO" id="GO:0009792">
    <property type="term" value="P:embryo development ending in birth or egg hatching"/>
    <property type="evidence" value="ECO:0007669"/>
    <property type="project" value="UniProtKB-ARBA"/>
</dbReference>
<feature type="domain" description="Sushi" evidence="23">
    <location>
        <begin position="3011"/>
        <end position="3071"/>
    </location>
</feature>
<feature type="domain" description="Sushi" evidence="23">
    <location>
        <begin position="2551"/>
        <end position="2609"/>
    </location>
</feature>
<dbReference type="GO" id="GO:0009967">
    <property type="term" value="P:positive regulation of signal transduction"/>
    <property type="evidence" value="ECO:0007669"/>
    <property type="project" value="UniProtKB-ARBA"/>
</dbReference>
<feature type="domain" description="Sushi" evidence="23">
    <location>
        <begin position="2905"/>
        <end position="2962"/>
    </location>
</feature>
<keyword evidence="11" id="KW-0106">Calcium</keyword>
<feature type="domain" description="EGF-like" evidence="20">
    <location>
        <begin position="1515"/>
        <end position="1551"/>
    </location>
</feature>
<feature type="disulfide bond" evidence="17">
    <location>
        <begin position="419"/>
        <end position="446"/>
    </location>
</feature>
<dbReference type="FunFam" id="2.10.25.10:FF:000004">
    <property type="entry name" value="Neurogenic locus notch 1"/>
    <property type="match status" value="1"/>
</dbReference>
<evidence type="ECO:0000256" key="8">
    <source>
        <dbReference type="ARBA" id="ARBA00022729"/>
    </source>
</evidence>
<dbReference type="Gene3D" id="2.10.70.10">
    <property type="entry name" value="Complement Module, domain 1"/>
    <property type="match status" value="32"/>
</dbReference>
<dbReference type="FunFam" id="2.10.70.10:FF:000014">
    <property type="entry name" value="Membrane cofactor protein"/>
    <property type="match status" value="1"/>
</dbReference>
<evidence type="ECO:0000256" key="3">
    <source>
        <dbReference type="ARBA" id="ARBA00022475"/>
    </source>
</evidence>
<dbReference type="Pfam" id="PF00354">
    <property type="entry name" value="Pentaxin"/>
    <property type="match status" value="1"/>
</dbReference>
<feature type="domain" description="Sushi" evidence="23">
    <location>
        <begin position="3594"/>
        <end position="3651"/>
    </location>
</feature>
<feature type="disulfide bond" evidence="17">
    <location>
        <begin position="2728"/>
        <end position="2771"/>
    </location>
</feature>
<feature type="domain" description="Sushi" evidence="23">
    <location>
        <begin position="3072"/>
        <end position="3129"/>
    </location>
</feature>
<dbReference type="Pfam" id="PF12661">
    <property type="entry name" value="hEGF"/>
    <property type="match status" value="1"/>
</dbReference>
<feature type="domain" description="Sushi" evidence="23">
    <location>
        <begin position="2375"/>
        <end position="2433"/>
    </location>
</feature>
<dbReference type="Proteomes" id="UP001487740">
    <property type="component" value="Unassembled WGS sequence"/>
</dbReference>
<feature type="domain" description="Sushi" evidence="23">
    <location>
        <begin position="3652"/>
        <end position="3709"/>
    </location>
</feature>
<comment type="caution">
    <text evidence="25">The sequence shown here is derived from an EMBL/GenBank/DDBJ whole genome shotgun (WGS) entry which is preliminary data.</text>
</comment>
<keyword evidence="8" id="KW-0732">Signal</keyword>
<dbReference type="Pfam" id="PF00084">
    <property type="entry name" value="Sushi"/>
    <property type="match status" value="32"/>
</dbReference>
<evidence type="ECO:0000256" key="1">
    <source>
        <dbReference type="ARBA" id="ARBA00004247"/>
    </source>
</evidence>
<feature type="domain" description="VWFA" evidence="21">
    <location>
        <begin position="94"/>
        <end position="275"/>
    </location>
</feature>
<feature type="domain" description="Sushi" evidence="23">
    <location>
        <begin position="1933"/>
        <end position="1992"/>
    </location>
</feature>
<feature type="disulfide bond" evidence="17">
    <location>
        <begin position="2638"/>
        <end position="2665"/>
    </location>
</feature>
<dbReference type="GO" id="GO:0061326">
    <property type="term" value="P:renal tubule development"/>
    <property type="evidence" value="ECO:0007669"/>
    <property type="project" value="UniProtKB-ARBA"/>
</dbReference>
<dbReference type="PROSITE" id="PS00289">
    <property type="entry name" value="PTX_1"/>
    <property type="match status" value="1"/>
</dbReference>
<dbReference type="Pfam" id="PF07699">
    <property type="entry name" value="Ephrin_rec_like"/>
    <property type="match status" value="4"/>
</dbReference>
<dbReference type="GO" id="GO:0048598">
    <property type="term" value="P:embryonic morphogenesis"/>
    <property type="evidence" value="ECO:0007669"/>
    <property type="project" value="UniProtKB-ARBA"/>
</dbReference>
<evidence type="ECO:0000313" key="25">
    <source>
        <dbReference type="EMBL" id="KAK8376322.1"/>
    </source>
</evidence>
<feature type="domain" description="EGF-like" evidence="20">
    <location>
        <begin position="1402"/>
        <end position="1438"/>
    </location>
</feature>
<feature type="disulfide bond" evidence="17">
    <location>
        <begin position="1843"/>
        <end position="1870"/>
    </location>
</feature>
<evidence type="ECO:0000256" key="19">
    <source>
        <dbReference type="SAM" id="Phobius"/>
    </source>
</evidence>
<dbReference type="GO" id="GO:0008593">
    <property type="term" value="P:regulation of Notch signaling pathway"/>
    <property type="evidence" value="ECO:0007669"/>
    <property type="project" value="UniProtKB-ARBA"/>
</dbReference>
<feature type="domain" description="Sushi" evidence="23">
    <location>
        <begin position="3188"/>
        <end position="3245"/>
    </location>
</feature>
<accession>A0AAW0SNM4</accession>
<feature type="domain" description="Sushi" evidence="23">
    <location>
        <begin position="2492"/>
        <end position="2550"/>
    </location>
</feature>
<feature type="disulfide bond" evidence="17">
    <location>
        <begin position="3507"/>
        <end position="3534"/>
    </location>
</feature>
<dbReference type="GO" id="GO:0048592">
    <property type="term" value="P:eye morphogenesis"/>
    <property type="evidence" value="ECO:0007669"/>
    <property type="project" value="UniProtKB-ARBA"/>
</dbReference>
<feature type="disulfide bond" evidence="17">
    <location>
        <begin position="3158"/>
        <end position="3185"/>
    </location>
</feature>
<feature type="disulfide bond" evidence="16">
    <location>
        <begin position="1352"/>
        <end position="1361"/>
    </location>
</feature>
<feature type="domain" description="Sushi" evidence="23">
    <location>
        <begin position="2787"/>
        <end position="2844"/>
    </location>
</feature>
<dbReference type="SUPFAM" id="SSF49899">
    <property type="entry name" value="Concanavalin A-like lectins/glucanases"/>
    <property type="match status" value="1"/>
</dbReference>
<feature type="disulfide bond" evidence="17">
    <location>
        <begin position="2345"/>
        <end position="2372"/>
    </location>
</feature>
<dbReference type="SMART" id="SM00032">
    <property type="entry name" value="CCP"/>
    <property type="match status" value="33"/>
</dbReference>
<dbReference type="Pfam" id="PF02494">
    <property type="entry name" value="HYR"/>
    <property type="match status" value="2"/>
</dbReference>
<feature type="disulfide bond" evidence="17">
    <location>
        <begin position="3738"/>
        <end position="3765"/>
    </location>
</feature>
<dbReference type="FunFam" id="2.10.25.10:FF:000031">
    <property type="entry name" value="neurogenic locus notch homolog protein 3"/>
    <property type="match status" value="1"/>
</dbReference>
<feature type="domain" description="EGF-like" evidence="20">
    <location>
        <begin position="1478"/>
        <end position="1513"/>
    </location>
</feature>
<feature type="domain" description="Sushi" evidence="23">
    <location>
        <begin position="3473"/>
        <end position="3536"/>
    </location>
</feature>
<dbReference type="InterPro" id="IPR009030">
    <property type="entry name" value="Growth_fac_rcpt_cys_sf"/>
</dbReference>
<feature type="disulfide bond" evidence="17">
    <location>
        <begin position="479"/>
        <end position="506"/>
    </location>
</feature>
<proteinExistence type="predicted"/>
<feature type="compositionally biased region" description="Basic residues" evidence="18">
    <location>
        <begin position="3351"/>
        <end position="3368"/>
    </location>
</feature>
<dbReference type="InterPro" id="IPR000152">
    <property type="entry name" value="EGF-type_Asp/Asn_hydroxyl_site"/>
</dbReference>
<feature type="domain" description="Sushi" evidence="23">
    <location>
        <begin position="3415"/>
        <end position="3472"/>
    </location>
</feature>
<feature type="disulfide bond" evidence="16">
    <location>
        <begin position="1428"/>
        <end position="1437"/>
    </location>
</feature>
<feature type="disulfide bond" evidence="17">
    <location>
        <begin position="3100"/>
        <end position="3127"/>
    </location>
</feature>
<dbReference type="PRINTS" id="PR00895">
    <property type="entry name" value="PENTAXIN"/>
</dbReference>
<feature type="region of interest" description="Disordered" evidence="18">
    <location>
        <begin position="3348"/>
        <end position="3368"/>
    </location>
</feature>
<dbReference type="GO" id="GO:0016324">
    <property type="term" value="C:apical plasma membrane"/>
    <property type="evidence" value="ECO:0007669"/>
    <property type="project" value="UniProtKB-SubCell"/>
</dbReference>
<dbReference type="EMBL" id="JARAKH010000048">
    <property type="protein sequence ID" value="KAK8376322.1"/>
    <property type="molecule type" value="Genomic_DNA"/>
</dbReference>
<dbReference type="InterPro" id="IPR013032">
    <property type="entry name" value="EGF-like_CS"/>
</dbReference>
<dbReference type="InterPro" id="IPR030476">
    <property type="entry name" value="Pentaxin_CS"/>
</dbReference>
<dbReference type="PROSITE" id="PS00022">
    <property type="entry name" value="EGF_1"/>
    <property type="match status" value="6"/>
</dbReference>
<dbReference type="PANTHER" id="PTHR46393">
    <property type="entry name" value="SUSHI DOMAIN-CONTAINING PROTEIN"/>
    <property type="match status" value="1"/>
</dbReference>
<dbReference type="SUPFAM" id="SSF57184">
    <property type="entry name" value="Growth factor receptor domain"/>
    <property type="match status" value="3"/>
</dbReference>
<keyword evidence="13 19" id="KW-0472">Membrane</keyword>
<dbReference type="SMART" id="SM00179">
    <property type="entry name" value="EGF_CA"/>
    <property type="match status" value="6"/>
</dbReference>
<feature type="disulfide bond" evidence="17">
    <location>
        <begin position="1903"/>
        <end position="1930"/>
    </location>
</feature>
<feature type="domain" description="Sushi" evidence="23">
    <location>
        <begin position="3537"/>
        <end position="3593"/>
    </location>
</feature>
<dbReference type="GO" id="GO:0048638">
    <property type="term" value="P:regulation of developmental growth"/>
    <property type="evidence" value="ECO:0007669"/>
    <property type="project" value="UniProtKB-ARBA"/>
</dbReference>
<dbReference type="SUPFAM" id="SSF57535">
    <property type="entry name" value="Complement control module/SCR domain"/>
    <property type="match status" value="32"/>
</dbReference>
<organism evidence="25 26">
    <name type="scientific">Scylla paramamosain</name>
    <name type="common">Mud crab</name>
    <dbReference type="NCBI Taxonomy" id="85552"/>
    <lineage>
        <taxon>Eukaryota</taxon>
        <taxon>Metazoa</taxon>
        <taxon>Ecdysozoa</taxon>
        <taxon>Arthropoda</taxon>
        <taxon>Crustacea</taxon>
        <taxon>Multicrustacea</taxon>
        <taxon>Malacostraca</taxon>
        <taxon>Eumalacostraca</taxon>
        <taxon>Eucarida</taxon>
        <taxon>Decapoda</taxon>
        <taxon>Pleocyemata</taxon>
        <taxon>Brachyura</taxon>
        <taxon>Eubrachyura</taxon>
        <taxon>Portunoidea</taxon>
        <taxon>Portunidae</taxon>
        <taxon>Portuninae</taxon>
        <taxon>Scylla</taxon>
    </lineage>
</organism>
<feature type="disulfide bond" evidence="17">
    <location>
        <begin position="2521"/>
        <end position="2548"/>
    </location>
</feature>
<protein>
    <recommendedName>
        <fullName evidence="27">Sushi, von Willebrand factor type A, EGF and pentraxin domain-containing protein 1</fullName>
    </recommendedName>
</protein>
<keyword evidence="2" id="KW-0217">Developmental protein</keyword>
<feature type="disulfide bond" evidence="17">
    <location>
        <begin position="2580"/>
        <end position="2607"/>
    </location>
</feature>
<keyword evidence="7 19" id="KW-0812">Transmembrane</keyword>
<feature type="domain" description="EGF-like" evidence="20">
    <location>
        <begin position="1440"/>
        <end position="1476"/>
    </location>
</feature>
<dbReference type="FunFam" id="2.10.25.10:FF:000123">
    <property type="entry name" value="Crumbs homolog 1 (Drosophila)"/>
    <property type="match status" value="2"/>
</dbReference>
<dbReference type="SMART" id="SM01411">
    <property type="entry name" value="Ephrin_rec_like"/>
    <property type="match status" value="4"/>
</dbReference>
<dbReference type="GO" id="GO:0005911">
    <property type="term" value="C:cell-cell junction"/>
    <property type="evidence" value="ECO:0007669"/>
    <property type="project" value="UniProtKB-ARBA"/>
</dbReference>
<feature type="domain" description="Sushi" evidence="23">
    <location>
        <begin position="2845"/>
        <end position="2904"/>
    </location>
</feature>
<feature type="domain" description="EGF-like" evidence="20">
    <location>
        <begin position="1326"/>
        <end position="1362"/>
    </location>
</feature>
<feature type="disulfide bond" evidence="16">
    <location>
        <begin position="1503"/>
        <end position="1512"/>
    </location>
</feature>
<evidence type="ECO:0000256" key="7">
    <source>
        <dbReference type="ARBA" id="ARBA00022692"/>
    </source>
</evidence>
<feature type="disulfide bond" evidence="17">
    <location>
        <begin position="1963"/>
        <end position="1990"/>
    </location>
</feature>
<keyword evidence="3" id="KW-1003">Cell membrane</keyword>
<keyword evidence="4 16" id="KW-0245">EGF-like domain</keyword>
<evidence type="ECO:0000259" key="22">
    <source>
        <dbReference type="PROSITE" id="PS50825"/>
    </source>
</evidence>
<dbReference type="PROSITE" id="PS50825">
    <property type="entry name" value="HYR"/>
    <property type="match status" value="2"/>
</dbReference>
<dbReference type="FunFam" id="2.10.70.10:FF:000011">
    <property type="entry name" value="CUB and sushi domain-containing protein 3 isoform A"/>
    <property type="match status" value="1"/>
</dbReference>
<feature type="disulfide bond" evidence="17">
    <location>
        <begin position="2696"/>
        <end position="2723"/>
    </location>
</feature>
<dbReference type="FunFam" id="2.60.120.200:FF:000012">
    <property type="entry name" value="neuronal pentraxin receptor"/>
    <property type="match status" value="1"/>
</dbReference>
<evidence type="ECO:0000256" key="18">
    <source>
        <dbReference type="SAM" id="MobiDB-lite"/>
    </source>
</evidence>
<dbReference type="InterPro" id="IPR001881">
    <property type="entry name" value="EGF-like_Ca-bd_dom"/>
</dbReference>
<keyword evidence="10" id="KW-0221">Differentiation</keyword>
<dbReference type="PROSITE" id="PS50026">
    <property type="entry name" value="EGF_3"/>
    <property type="match status" value="6"/>
</dbReference>
<dbReference type="FunFam" id="2.10.50.10:FF:000018">
    <property type="entry name" value="Sushi, von Willebrand factor type A, EGF and pentraxin domain-containing 1"/>
    <property type="match status" value="2"/>
</dbReference>
<keyword evidence="15" id="KW-0325">Glycoprotein</keyword>
<dbReference type="InterPro" id="IPR013320">
    <property type="entry name" value="ConA-like_dom_sf"/>
</dbReference>
<feature type="disulfide bond" evidence="17">
    <location>
        <begin position="2875"/>
        <end position="2902"/>
    </location>
</feature>
<evidence type="ECO:0000256" key="16">
    <source>
        <dbReference type="PROSITE-ProRule" id="PRU00076"/>
    </source>
</evidence>
<evidence type="ECO:0000259" key="21">
    <source>
        <dbReference type="PROSITE" id="PS50234"/>
    </source>
</evidence>
<feature type="domain" description="Sushi" evidence="23">
    <location>
        <begin position="2056"/>
        <end position="2117"/>
    </location>
</feature>
<dbReference type="PROSITE" id="PS51828">
    <property type="entry name" value="PTX_2"/>
    <property type="match status" value="1"/>
</dbReference>
<evidence type="ECO:0000256" key="13">
    <source>
        <dbReference type="ARBA" id="ARBA00023136"/>
    </source>
</evidence>
<feature type="domain" description="Sushi" evidence="23">
    <location>
        <begin position="449"/>
        <end position="508"/>
    </location>
</feature>